<feature type="domain" description="HTH cro/C1-type" evidence="1">
    <location>
        <begin position="4"/>
        <end position="58"/>
    </location>
</feature>
<evidence type="ECO:0000259" key="1">
    <source>
        <dbReference type="PROSITE" id="PS50943"/>
    </source>
</evidence>
<gene>
    <name evidence="2" type="ORF">TM448B03609_0002</name>
</gene>
<proteinExistence type="predicted"/>
<dbReference type="EMBL" id="MT145028">
    <property type="protein sequence ID" value="QJI02755.1"/>
    <property type="molecule type" value="Genomic_DNA"/>
</dbReference>
<dbReference type="SUPFAM" id="SSF47413">
    <property type="entry name" value="lambda repressor-like DNA-binding domains"/>
    <property type="match status" value="1"/>
</dbReference>
<dbReference type="AlphaFoldDB" id="A0A6M3XXP3"/>
<dbReference type="CDD" id="cd00093">
    <property type="entry name" value="HTH_XRE"/>
    <property type="match status" value="1"/>
</dbReference>
<dbReference type="PROSITE" id="PS50943">
    <property type="entry name" value="HTH_CROC1"/>
    <property type="match status" value="1"/>
</dbReference>
<protein>
    <submittedName>
        <fullName evidence="2">Putative DNA binding, helix-turn-helix domain containing protein</fullName>
    </submittedName>
</protein>
<dbReference type="Gene3D" id="1.10.260.40">
    <property type="entry name" value="lambda repressor-like DNA-binding domains"/>
    <property type="match status" value="1"/>
</dbReference>
<organism evidence="2">
    <name type="scientific">viral metagenome</name>
    <dbReference type="NCBI Taxonomy" id="1070528"/>
    <lineage>
        <taxon>unclassified sequences</taxon>
        <taxon>metagenomes</taxon>
        <taxon>organismal metagenomes</taxon>
    </lineage>
</organism>
<evidence type="ECO:0000313" key="2">
    <source>
        <dbReference type="EMBL" id="QJI02755.1"/>
    </source>
</evidence>
<dbReference type="GO" id="GO:0003677">
    <property type="term" value="F:DNA binding"/>
    <property type="evidence" value="ECO:0007669"/>
    <property type="project" value="InterPro"/>
</dbReference>
<dbReference type="InterPro" id="IPR001387">
    <property type="entry name" value="Cro/C1-type_HTH"/>
</dbReference>
<reference evidence="2" key="1">
    <citation type="submission" date="2020-03" db="EMBL/GenBank/DDBJ databases">
        <title>The deep terrestrial virosphere.</title>
        <authorList>
            <person name="Holmfeldt K."/>
            <person name="Nilsson E."/>
            <person name="Simone D."/>
            <person name="Lopez-Fernandez M."/>
            <person name="Wu X."/>
            <person name="de Brujin I."/>
            <person name="Lundin D."/>
            <person name="Andersson A."/>
            <person name="Bertilsson S."/>
            <person name="Dopson M."/>
        </authorList>
    </citation>
    <scope>NUCLEOTIDE SEQUENCE</scope>
    <source>
        <strain evidence="2">TM448B03609</strain>
    </source>
</reference>
<accession>A0A6M3XXP3</accession>
<dbReference type="Pfam" id="PF13443">
    <property type="entry name" value="HTH_26"/>
    <property type="match status" value="1"/>
</dbReference>
<dbReference type="SMART" id="SM00530">
    <property type="entry name" value="HTH_XRE"/>
    <property type="match status" value="1"/>
</dbReference>
<name>A0A6M3XXP3_9ZZZZ</name>
<sequence length="60" mass="6960">MRKIREECNRIGWGVKRLATESGVSRQTIYNLWETPEKFNPDTINKIAKALDVDPKDLIT</sequence>
<dbReference type="InterPro" id="IPR010982">
    <property type="entry name" value="Lambda_DNA-bd_dom_sf"/>
</dbReference>